<reference evidence="2" key="1">
    <citation type="journal article" date="2022" name="Mol. Ecol. Resour.">
        <title>The genomes of chicory, endive, great burdock and yacon provide insights into Asteraceae palaeo-polyploidization history and plant inulin production.</title>
        <authorList>
            <person name="Fan W."/>
            <person name="Wang S."/>
            <person name="Wang H."/>
            <person name="Wang A."/>
            <person name="Jiang F."/>
            <person name="Liu H."/>
            <person name="Zhao H."/>
            <person name="Xu D."/>
            <person name="Zhang Y."/>
        </authorList>
    </citation>
    <scope>NUCLEOTIDE SEQUENCE [LARGE SCALE GENOMIC DNA]</scope>
    <source>
        <strain evidence="2">cv. Niubang</strain>
    </source>
</reference>
<evidence type="ECO:0000313" key="2">
    <source>
        <dbReference type="Proteomes" id="UP001055879"/>
    </source>
</evidence>
<keyword evidence="2" id="KW-1185">Reference proteome</keyword>
<protein>
    <submittedName>
        <fullName evidence="1">Uncharacterized protein</fullName>
    </submittedName>
</protein>
<comment type="caution">
    <text evidence="1">The sequence shown here is derived from an EMBL/GenBank/DDBJ whole genome shotgun (WGS) entry which is preliminary data.</text>
</comment>
<accession>A0ACB8ZVR2</accession>
<organism evidence="1 2">
    <name type="scientific">Arctium lappa</name>
    <name type="common">Greater burdock</name>
    <name type="synonym">Lappa major</name>
    <dbReference type="NCBI Taxonomy" id="4217"/>
    <lineage>
        <taxon>Eukaryota</taxon>
        <taxon>Viridiplantae</taxon>
        <taxon>Streptophyta</taxon>
        <taxon>Embryophyta</taxon>
        <taxon>Tracheophyta</taxon>
        <taxon>Spermatophyta</taxon>
        <taxon>Magnoliopsida</taxon>
        <taxon>eudicotyledons</taxon>
        <taxon>Gunneridae</taxon>
        <taxon>Pentapetalae</taxon>
        <taxon>asterids</taxon>
        <taxon>campanulids</taxon>
        <taxon>Asterales</taxon>
        <taxon>Asteraceae</taxon>
        <taxon>Carduoideae</taxon>
        <taxon>Cardueae</taxon>
        <taxon>Arctiinae</taxon>
        <taxon>Arctium</taxon>
    </lineage>
</organism>
<reference evidence="1 2" key="2">
    <citation type="journal article" date="2022" name="Mol. Ecol. Resour.">
        <title>The genomes of chicory, endive, great burdock and yacon provide insights into Asteraceae paleo-polyploidization history and plant inulin production.</title>
        <authorList>
            <person name="Fan W."/>
            <person name="Wang S."/>
            <person name="Wang H."/>
            <person name="Wang A."/>
            <person name="Jiang F."/>
            <person name="Liu H."/>
            <person name="Zhao H."/>
            <person name="Xu D."/>
            <person name="Zhang Y."/>
        </authorList>
    </citation>
    <scope>NUCLEOTIDE SEQUENCE [LARGE SCALE GENOMIC DNA]</scope>
    <source>
        <strain evidence="2">cv. Niubang</strain>
    </source>
</reference>
<evidence type="ECO:0000313" key="1">
    <source>
        <dbReference type="EMBL" id="KAI3701581.1"/>
    </source>
</evidence>
<dbReference type="Proteomes" id="UP001055879">
    <property type="component" value="Linkage Group LG09"/>
</dbReference>
<dbReference type="EMBL" id="CM042055">
    <property type="protein sequence ID" value="KAI3701581.1"/>
    <property type="molecule type" value="Genomic_DNA"/>
</dbReference>
<sequence>MLSVLETMPEKEGVGQKTLSNGVEAVMYSEEALSPLGRTTRAENVVSGMEVGGRLLNGLDTFGGNLYEGGPILIEILNGGTSRIFSPINKFPTVDSGLNKEGSSKRELSPAEEKNQEGQIRARRREQGNLWQMKTKKKRGFLAV</sequence>
<proteinExistence type="predicted"/>
<gene>
    <name evidence="1" type="ORF">L6452_26765</name>
</gene>
<name>A0ACB8ZVR2_ARCLA</name>